<dbReference type="PANTHER" id="PTHR31157">
    <property type="entry name" value="SCP DOMAIN-CONTAINING PROTEIN"/>
    <property type="match status" value="1"/>
</dbReference>
<sequence length="164" mass="17067">MRSSITKRLALIAMIPATLFVLVAFASSAQAATTAAPSAATMQADIVTYTNKMRAAKGCKAVVASPSLTKAAVGHSAWMARTGKFSHVGAGNSTFDRRIKTAGYVRPLSENIAYGYSTGADTVKAWMASPGHRANLLNCTAKAVGVGVVRAANGTTYISQEFGY</sequence>
<name>A0A7W7D1J1_9ACTN</name>
<protein>
    <submittedName>
        <fullName evidence="3">Uncharacterized protein YkwD</fullName>
    </submittedName>
</protein>
<dbReference type="Pfam" id="PF00188">
    <property type="entry name" value="CAP"/>
    <property type="match status" value="1"/>
</dbReference>
<reference evidence="3 4" key="1">
    <citation type="submission" date="2020-08" db="EMBL/GenBank/DDBJ databases">
        <title>Sequencing the genomes of 1000 actinobacteria strains.</title>
        <authorList>
            <person name="Klenk H.-P."/>
        </authorList>
    </citation>
    <scope>NUCLEOTIDE SEQUENCE [LARGE SCALE GENOMIC DNA]</scope>
    <source>
        <strain evidence="3 4">DSM 45518</strain>
    </source>
</reference>
<dbReference type="PANTHER" id="PTHR31157:SF1">
    <property type="entry name" value="SCP DOMAIN-CONTAINING PROTEIN"/>
    <property type="match status" value="1"/>
</dbReference>
<comment type="caution">
    <text evidence="3">The sequence shown here is derived from an EMBL/GenBank/DDBJ whole genome shotgun (WGS) entry which is preliminary data.</text>
</comment>
<evidence type="ECO:0000259" key="2">
    <source>
        <dbReference type="Pfam" id="PF00188"/>
    </source>
</evidence>
<evidence type="ECO:0000313" key="3">
    <source>
        <dbReference type="EMBL" id="MBB4697263.1"/>
    </source>
</evidence>
<dbReference type="InterPro" id="IPR014044">
    <property type="entry name" value="CAP_dom"/>
</dbReference>
<evidence type="ECO:0000313" key="4">
    <source>
        <dbReference type="Proteomes" id="UP000542742"/>
    </source>
</evidence>
<dbReference type="CDD" id="cd05379">
    <property type="entry name" value="CAP_bacterial"/>
    <property type="match status" value="1"/>
</dbReference>
<dbReference type="SUPFAM" id="SSF55797">
    <property type="entry name" value="PR-1-like"/>
    <property type="match status" value="1"/>
</dbReference>
<dbReference type="Gene3D" id="3.40.33.10">
    <property type="entry name" value="CAP"/>
    <property type="match status" value="1"/>
</dbReference>
<gene>
    <name evidence="3" type="ORF">BKA14_007411</name>
</gene>
<evidence type="ECO:0000256" key="1">
    <source>
        <dbReference type="SAM" id="SignalP"/>
    </source>
</evidence>
<dbReference type="RefSeq" id="WP_184955399.1">
    <property type="nucleotide sequence ID" value="NZ_BOMC01000016.1"/>
</dbReference>
<feature type="domain" description="SCP" evidence="2">
    <location>
        <begin position="48"/>
        <end position="162"/>
    </location>
</feature>
<dbReference type="InterPro" id="IPR035940">
    <property type="entry name" value="CAP_sf"/>
</dbReference>
<organism evidence="3 4">
    <name type="scientific">Paractinoplanes abujensis</name>
    <dbReference type="NCBI Taxonomy" id="882441"/>
    <lineage>
        <taxon>Bacteria</taxon>
        <taxon>Bacillati</taxon>
        <taxon>Actinomycetota</taxon>
        <taxon>Actinomycetes</taxon>
        <taxon>Micromonosporales</taxon>
        <taxon>Micromonosporaceae</taxon>
        <taxon>Paractinoplanes</taxon>
    </lineage>
</organism>
<proteinExistence type="predicted"/>
<feature type="chain" id="PRO_5030916148" evidence="1">
    <location>
        <begin position="32"/>
        <end position="164"/>
    </location>
</feature>
<dbReference type="AlphaFoldDB" id="A0A7W7D1J1"/>
<keyword evidence="1" id="KW-0732">Signal</keyword>
<accession>A0A7W7D1J1</accession>
<feature type="signal peptide" evidence="1">
    <location>
        <begin position="1"/>
        <end position="31"/>
    </location>
</feature>
<dbReference type="EMBL" id="JACHMF010000001">
    <property type="protein sequence ID" value="MBB4697263.1"/>
    <property type="molecule type" value="Genomic_DNA"/>
</dbReference>
<dbReference type="Proteomes" id="UP000542742">
    <property type="component" value="Unassembled WGS sequence"/>
</dbReference>
<keyword evidence="4" id="KW-1185">Reference proteome</keyword>